<name>A0AAW0YM87_CHEQU</name>
<dbReference type="EMBL" id="JARKIK010000004">
    <property type="protein sequence ID" value="KAK8752757.1"/>
    <property type="molecule type" value="Genomic_DNA"/>
</dbReference>
<evidence type="ECO:0000313" key="3">
    <source>
        <dbReference type="Proteomes" id="UP001445076"/>
    </source>
</evidence>
<accession>A0AAW0YM87</accession>
<comment type="caution">
    <text evidence="2">The sequence shown here is derived from an EMBL/GenBank/DDBJ whole genome shotgun (WGS) entry which is preliminary data.</text>
</comment>
<keyword evidence="3" id="KW-1185">Reference proteome</keyword>
<dbReference type="PANTHER" id="PTHR36983:SF2">
    <property type="entry name" value="DNAJ HOMOLOG SUBFAMILY C MEMBER 13"/>
    <property type="match status" value="1"/>
</dbReference>
<proteinExistence type="predicted"/>
<dbReference type="Pfam" id="PF19432">
    <property type="entry name" value="RME-8_N"/>
    <property type="match status" value="1"/>
</dbReference>
<dbReference type="AlphaFoldDB" id="A0AAW0YM87"/>
<reference evidence="2 3" key="1">
    <citation type="journal article" date="2024" name="BMC Genomics">
        <title>Genome assembly of redclaw crayfish (Cherax quadricarinatus) provides insights into its immune adaptation and hypoxia tolerance.</title>
        <authorList>
            <person name="Liu Z."/>
            <person name="Zheng J."/>
            <person name="Li H."/>
            <person name="Fang K."/>
            <person name="Wang S."/>
            <person name="He J."/>
            <person name="Zhou D."/>
            <person name="Weng S."/>
            <person name="Chi M."/>
            <person name="Gu Z."/>
            <person name="He J."/>
            <person name="Li F."/>
            <person name="Wang M."/>
        </authorList>
    </citation>
    <scope>NUCLEOTIDE SEQUENCE [LARGE SCALE GENOMIC DNA]</scope>
    <source>
        <strain evidence="2">ZL_2023a</strain>
    </source>
</reference>
<dbReference type="GO" id="GO:0010008">
    <property type="term" value="C:endosome membrane"/>
    <property type="evidence" value="ECO:0007669"/>
    <property type="project" value="TreeGrafter"/>
</dbReference>
<dbReference type="GO" id="GO:0007032">
    <property type="term" value="P:endosome organization"/>
    <property type="evidence" value="ECO:0007669"/>
    <property type="project" value="InterPro"/>
</dbReference>
<feature type="domain" description="DnaJ homologue subfamily C GRV2/DNAJC13 N-terminal" evidence="1">
    <location>
        <begin position="2"/>
        <end position="309"/>
    </location>
</feature>
<feature type="non-terminal residue" evidence="2">
    <location>
        <position position="309"/>
    </location>
</feature>
<dbReference type="InterPro" id="IPR044978">
    <property type="entry name" value="GRV2/DNAJC13"/>
</dbReference>
<sequence length="309" mass="35875">AKFQEKLLENWVFHVTHGTGALVVSAMLDFLTFALCAPYSETTDGAHFDRLLEMVADNGRSLYRLFQHPSLAIVKGAGLVMKAVIEEGENDIPMRMQLLALTEGALPRHLFTALFTQTSDGRLLTHRQLSRHLVSLWAAENQLAIELLGRTVPPGLLAFLGSKETVSLDDIDRLNTRDNLKMAEEDEERNKKNQVLETLDRAYKSSVKKVEHLVERHMDKIETVERHLQKGAKHVEAYYEAYLEKHVDFALQHWRSRMKREKSAEEKFRERPLVLRKRREKLKATANWPLFYFKFNQDHSLPNLIWNYK</sequence>
<organism evidence="2 3">
    <name type="scientific">Cherax quadricarinatus</name>
    <name type="common">Australian red claw crayfish</name>
    <dbReference type="NCBI Taxonomy" id="27406"/>
    <lineage>
        <taxon>Eukaryota</taxon>
        <taxon>Metazoa</taxon>
        <taxon>Ecdysozoa</taxon>
        <taxon>Arthropoda</taxon>
        <taxon>Crustacea</taxon>
        <taxon>Multicrustacea</taxon>
        <taxon>Malacostraca</taxon>
        <taxon>Eumalacostraca</taxon>
        <taxon>Eucarida</taxon>
        <taxon>Decapoda</taxon>
        <taxon>Pleocyemata</taxon>
        <taxon>Astacidea</taxon>
        <taxon>Parastacoidea</taxon>
        <taxon>Parastacidae</taxon>
        <taxon>Cherax</taxon>
    </lineage>
</organism>
<dbReference type="GO" id="GO:0006898">
    <property type="term" value="P:receptor-mediated endocytosis"/>
    <property type="evidence" value="ECO:0007669"/>
    <property type="project" value="TreeGrafter"/>
</dbReference>
<evidence type="ECO:0000313" key="2">
    <source>
        <dbReference type="EMBL" id="KAK8752757.1"/>
    </source>
</evidence>
<dbReference type="PANTHER" id="PTHR36983">
    <property type="entry name" value="DNAJ HOMOLOG SUBFAMILY C MEMBER 13"/>
    <property type="match status" value="1"/>
</dbReference>
<gene>
    <name evidence="2" type="ORF">OTU49_007441</name>
</gene>
<dbReference type="Proteomes" id="UP001445076">
    <property type="component" value="Unassembled WGS sequence"/>
</dbReference>
<evidence type="ECO:0000259" key="1">
    <source>
        <dbReference type="Pfam" id="PF19432"/>
    </source>
</evidence>
<dbReference type="GO" id="GO:2000641">
    <property type="term" value="P:regulation of early endosome to late endosome transport"/>
    <property type="evidence" value="ECO:0007669"/>
    <property type="project" value="InterPro"/>
</dbReference>
<dbReference type="InterPro" id="IPR045802">
    <property type="entry name" value="GRV2/DNAJC13_N"/>
</dbReference>
<feature type="non-terminal residue" evidence="2">
    <location>
        <position position="1"/>
    </location>
</feature>
<protein>
    <recommendedName>
        <fullName evidence="1">DnaJ homologue subfamily C GRV2/DNAJC13 N-terminal domain-containing protein</fullName>
    </recommendedName>
</protein>